<name>A0A6P1E3X3_LENHI</name>
<organism evidence="2 3">
    <name type="scientific">Lentilactobacillus hilgardii</name>
    <name type="common">Lactobacillus hilgardii</name>
    <dbReference type="NCBI Taxonomy" id="1588"/>
    <lineage>
        <taxon>Bacteria</taxon>
        <taxon>Bacillati</taxon>
        <taxon>Bacillota</taxon>
        <taxon>Bacilli</taxon>
        <taxon>Lactobacillales</taxon>
        <taxon>Lactobacillaceae</taxon>
        <taxon>Lentilactobacillus</taxon>
    </lineage>
</organism>
<dbReference type="InterPro" id="IPR006528">
    <property type="entry name" value="Phage_head_morphogenesis_dom"/>
</dbReference>
<reference evidence="2 3" key="1">
    <citation type="submission" date="2019-12" db="EMBL/GenBank/DDBJ databases">
        <title>Lactobacillus hilgardii FLUB.</title>
        <authorList>
            <person name="Gustaw K."/>
        </authorList>
    </citation>
    <scope>NUCLEOTIDE SEQUENCE [LARGE SCALE GENOMIC DNA]</scope>
    <source>
        <strain evidence="2 3">FLUB</strain>
    </source>
</reference>
<dbReference type="GeneID" id="69057311"/>
<evidence type="ECO:0000313" key="2">
    <source>
        <dbReference type="EMBL" id="QHB51249.1"/>
    </source>
</evidence>
<dbReference type="RefSeq" id="WP_159298668.1">
    <property type="nucleotide sequence ID" value="NZ_CP047121.1"/>
</dbReference>
<feature type="domain" description="Phage head morphogenesis" evidence="1">
    <location>
        <begin position="155"/>
        <end position="263"/>
    </location>
</feature>
<dbReference type="Proteomes" id="UP000465035">
    <property type="component" value="Chromosome"/>
</dbReference>
<dbReference type="Pfam" id="PF04233">
    <property type="entry name" value="Phage_Mu_F"/>
    <property type="match status" value="1"/>
</dbReference>
<dbReference type="NCBIfam" id="TIGR01641">
    <property type="entry name" value="phageSPP1_gp7"/>
    <property type="match status" value="1"/>
</dbReference>
<sequence length="280" mass="31920">MAKLIKIPKELLPHIVPTRFCFGLETRYHKYMDSLLKQWFKRADQLWRYTIIPIYKQSAIYQDDDTNDSVADQLKAAMQYLENQLESGLNDITLEAWVREFIKDVDKWSYNGLKVQMGPQSIDPISSDRFLRQYTQSKIAENVSRITTLHDQYAQQVESTVFNGVTKGQGTGEIAKEIAKIDDATSAHAHLIARDQTGSILGQINAHRQQEAGANYYIWQSMEDARVRDLHQLLDQSLQRYGDPAGGDNGMVPGEPIQCRCVALPVFADQLHEYQAQGLI</sequence>
<evidence type="ECO:0000313" key="3">
    <source>
        <dbReference type="Proteomes" id="UP000465035"/>
    </source>
</evidence>
<protein>
    <recommendedName>
        <fullName evidence="1">Phage head morphogenesis domain-containing protein</fullName>
    </recommendedName>
</protein>
<evidence type="ECO:0000259" key="1">
    <source>
        <dbReference type="Pfam" id="PF04233"/>
    </source>
</evidence>
<dbReference type="AlphaFoldDB" id="A0A6P1E3X3"/>
<proteinExistence type="predicted"/>
<gene>
    <name evidence="2" type="ORF">GQR93_02920</name>
</gene>
<dbReference type="EMBL" id="CP047121">
    <property type="protein sequence ID" value="QHB51249.1"/>
    <property type="molecule type" value="Genomic_DNA"/>
</dbReference>
<accession>A0A6P1E3X3</accession>